<reference evidence="1" key="1">
    <citation type="submission" date="2014-09" db="EMBL/GenBank/DDBJ databases">
        <authorList>
            <person name="Magalhaes I.L.F."/>
            <person name="Oliveira U."/>
            <person name="Santos F.R."/>
            <person name="Vidigal T.H.D.A."/>
            <person name="Brescovit A.D."/>
            <person name="Santos A.J."/>
        </authorList>
    </citation>
    <scope>NUCLEOTIDE SEQUENCE</scope>
    <source>
        <tissue evidence="1">Shoot tissue taken approximately 20 cm above the soil surface</tissue>
    </source>
</reference>
<protein>
    <submittedName>
        <fullName evidence="1">Uncharacterized protein</fullName>
    </submittedName>
</protein>
<accession>A0A0A8ZRG4</accession>
<evidence type="ECO:0000313" key="1">
    <source>
        <dbReference type="EMBL" id="JAD40273.1"/>
    </source>
</evidence>
<dbReference type="EMBL" id="GBRH01257622">
    <property type="protein sequence ID" value="JAD40273.1"/>
    <property type="molecule type" value="Transcribed_RNA"/>
</dbReference>
<sequence length="99" mass="11133">MLPLLVNSSLSVGHGVDKSSSCEAIALRRSNSATITEIIPRGVWSRSKNGQRGVKGWNIWSRSKNRRRGVRRWNMSGAMSVVVSELTRRNIQRSGNNRR</sequence>
<name>A0A0A8ZRG4_ARUDO</name>
<reference evidence="1" key="2">
    <citation type="journal article" date="2015" name="Data Brief">
        <title>Shoot transcriptome of the giant reed, Arundo donax.</title>
        <authorList>
            <person name="Barrero R.A."/>
            <person name="Guerrero F.D."/>
            <person name="Moolhuijzen P."/>
            <person name="Goolsby J.A."/>
            <person name="Tidwell J."/>
            <person name="Bellgard S.E."/>
            <person name="Bellgard M.I."/>
        </authorList>
    </citation>
    <scope>NUCLEOTIDE SEQUENCE</scope>
    <source>
        <tissue evidence="1">Shoot tissue taken approximately 20 cm above the soil surface</tissue>
    </source>
</reference>
<dbReference type="AlphaFoldDB" id="A0A0A8ZRG4"/>
<proteinExistence type="predicted"/>
<organism evidence="1">
    <name type="scientific">Arundo donax</name>
    <name type="common">Giant reed</name>
    <name type="synonym">Donax arundinaceus</name>
    <dbReference type="NCBI Taxonomy" id="35708"/>
    <lineage>
        <taxon>Eukaryota</taxon>
        <taxon>Viridiplantae</taxon>
        <taxon>Streptophyta</taxon>
        <taxon>Embryophyta</taxon>
        <taxon>Tracheophyta</taxon>
        <taxon>Spermatophyta</taxon>
        <taxon>Magnoliopsida</taxon>
        <taxon>Liliopsida</taxon>
        <taxon>Poales</taxon>
        <taxon>Poaceae</taxon>
        <taxon>PACMAD clade</taxon>
        <taxon>Arundinoideae</taxon>
        <taxon>Arundineae</taxon>
        <taxon>Arundo</taxon>
    </lineage>
</organism>